<dbReference type="EC" id="4.2.3.12" evidence="4"/>
<dbReference type="InterPro" id="IPR022470">
    <property type="entry name" value="PTPS_Cys_AS"/>
</dbReference>
<evidence type="ECO:0000256" key="3">
    <source>
        <dbReference type="ARBA" id="ARBA00009164"/>
    </source>
</evidence>
<keyword evidence="6" id="KW-0862">Zinc</keyword>
<dbReference type="AlphaFoldDB" id="A0A1A9V9H6"/>
<evidence type="ECO:0000256" key="2">
    <source>
        <dbReference type="ARBA" id="ARBA00005126"/>
    </source>
</evidence>
<comment type="similarity">
    <text evidence="3">Belongs to the PTPS family.</text>
</comment>
<evidence type="ECO:0000256" key="6">
    <source>
        <dbReference type="ARBA" id="ARBA00022833"/>
    </source>
</evidence>
<organism evidence="10 11">
    <name type="scientific">Glossina austeni</name>
    <name type="common">Savannah tsetse fly</name>
    <dbReference type="NCBI Taxonomy" id="7395"/>
    <lineage>
        <taxon>Eukaryota</taxon>
        <taxon>Metazoa</taxon>
        <taxon>Ecdysozoa</taxon>
        <taxon>Arthropoda</taxon>
        <taxon>Hexapoda</taxon>
        <taxon>Insecta</taxon>
        <taxon>Pterygota</taxon>
        <taxon>Neoptera</taxon>
        <taxon>Endopterygota</taxon>
        <taxon>Diptera</taxon>
        <taxon>Brachycera</taxon>
        <taxon>Muscomorpha</taxon>
        <taxon>Hippoboscoidea</taxon>
        <taxon>Glossinidae</taxon>
        <taxon>Glossina</taxon>
    </lineage>
</organism>
<comment type="cofactor">
    <cofactor evidence="1">
        <name>Zn(2+)</name>
        <dbReference type="ChEBI" id="CHEBI:29105"/>
    </cofactor>
</comment>
<protein>
    <recommendedName>
        <fullName evidence="4">6-pyruvoyltetrahydropterin synthase</fullName>
        <ecNumber evidence="4">4.2.3.12</ecNumber>
    </recommendedName>
</protein>
<evidence type="ECO:0000256" key="5">
    <source>
        <dbReference type="ARBA" id="ARBA00022723"/>
    </source>
</evidence>
<dbReference type="GO" id="GO:0003874">
    <property type="term" value="F:6-pyruvoyltetrahydropterin synthase activity"/>
    <property type="evidence" value="ECO:0007669"/>
    <property type="project" value="UniProtKB-EC"/>
</dbReference>
<dbReference type="Pfam" id="PF01242">
    <property type="entry name" value="PTPS"/>
    <property type="match status" value="1"/>
</dbReference>
<proteinExistence type="inferred from homology"/>
<sequence>MSQQPVALLTRKETFSASHRLHSKHLSDEENAEIYGKCNNPNGHGHNYTELLYEVKVYETDKNSVTYRGPYPYNNSQYLQNKRSAKTSCTNISSDSD</sequence>
<evidence type="ECO:0000256" key="1">
    <source>
        <dbReference type="ARBA" id="ARBA00001947"/>
    </source>
</evidence>
<dbReference type="Gene3D" id="3.30.479.10">
    <property type="entry name" value="6-pyruvoyl tetrahydropterin synthase/QueD"/>
    <property type="match status" value="1"/>
</dbReference>
<dbReference type="EnsemblMetazoa" id="GAUT030161-RA">
    <property type="protein sequence ID" value="GAUT030161-PA"/>
    <property type="gene ID" value="GAUT030161"/>
</dbReference>
<dbReference type="GO" id="GO:0005739">
    <property type="term" value="C:mitochondrion"/>
    <property type="evidence" value="ECO:0007669"/>
    <property type="project" value="TreeGrafter"/>
</dbReference>
<accession>A0A1A9V9H6</accession>
<dbReference type="PROSITE" id="PS00987">
    <property type="entry name" value="PTPS_1"/>
    <property type="match status" value="1"/>
</dbReference>
<reference evidence="10" key="1">
    <citation type="submission" date="2020-05" db="UniProtKB">
        <authorList>
            <consortium name="EnsemblMetazoa"/>
        </authorList>
    </citation>
    <scope>IDENTIFICATION</scope>
    <source>
        <strain evidence="10">TTRI</strain>
    </source>
</reference>
<keyword evidence="5" id="KW-0479">Metal-binding</keyword>
<dbReference type="PANTHER" id="PTHR12589">
    <property type="entry name" value="PYRUVOYL TETRAHYDROBIOPTERIN SYNTHASE"/>
    <property type="match status" value="1"/>
</dbReference>
<comment type="pathway">
    <text evidence="2">Cofactor biosynthesis; tetrahydrobiopterin biosynthesis; tetrahydrobiopterin from 7,8-dihydroneopterin triphosphate: step 1/3.</text>
</comment>
<evidence type="ECO:0000256" key="8">
    <source>
        <dbReference type="ARBA" id="ARBA00023239"/>
    </source>
</evidence>
<keyword evidence="7" id="KW-0783">Tetrahydrobiopterin biosynthesis</keyword>
<dbReference type="PANTHER" id="PTHR12589:SF7">
    <property type="entry name" value="6-PYRUVOYL TETRAHYDROBIOPTERIN SYNTHASE"/>
    <property type="match status" value="1"/>
</dbReference>
<dbReference type="VEuPathDB" id="VectorBase:GAUT030161"/>
<name>A0A1A9V9H6_GLOAU</name>
<dbReference type="GO" id="GO:0006729">
    <property type="term" value="P:tetrahydrobiopterin biosynthetic process"/>
    <property type="evidence" value="ECO:0007669"/>
    <property type="project" value="UniProtKB-UniPathway"/>
</dbReference>
<dbReference type="STRING" id="7395.A0A1A9V9H6"/>
<evidence type="ECO:0000313" key="10">
    <source>
        <dbReference type="EnsemblMetazoa" id="GAUT030161-PA"/>
    </source>
</evidence>
<dbReference type="Proteomes" id="UP000078200">
    <property type="component" value="Unassembled WGS sequence"/>
</dbReference>
<evidence type="ECO:0000256" key="7">
    <source>
        <dbReference type="ARBA" id="ARBA00023007"/>
    </source>
</evidence>
<dbReference type="SUPFAM" id="SSF55620">
    <property type="entry name" value="Tetrahydrobiopterin biosynthesis enzymes-like"/>
    <property type="match status" value="1"/>
</dbReference>
<evidence type="ECO:0000256" key="9">
    <source>
        <dbReference type="SAM" id="MobiDB-lite"/>
    </source>
</evidence>
<evidence type="ECO:0000256" key="4">
    <source>
        <dbReference type="ARBA" id="ARBA00013100"/>
    </source>
</evidence>
<keyword evidence="8" id="KW-0456">Lyase</keyword>
<dbReference type="InterPro" id="IPR007115">
    <property type="entry name" value="6-PTP_synth/QueD"/>
</dbReference>
<dbReference type="UniPathway" id="UPA00849">
    <property type="reaction ID" value="UER00819"/>
</dbReference>
<dbReference type="InterPro" id="IPR038418">
    <property type="entry name" value="6-PTP_synth/QueD_sf"/>
</dbReference>
<evidence type="ECO:0000313" key="11">
    <source>
        <dbReference type="Proteomes" id="UP000078200"/>
    </source>
</evidence>
<keyword evidence="11" id="KW-1185">Reference proteome</keyword>
<feature type="region of interest" description="Disordered" evidence="9">
    <location>
        <begin position="76"/>
        <end position="97"/>
    </location>
</feature>
<dbReference type="GO" id="GO:0046872">
    <property type="term" value="F:metal ion binding"/>
    <property type="evidence" value="ECO:0007669"/>
    <property type="project" value="UniProtKB-KW"/>
</dbReference>